<protein>
    <submittedName>
        <fullName evidence="1">Uncharacterized protein</fullName>
    </submittedName>
</protein>
<name>A0AAV4DM65_9GAST</name>
<sequence>MFLSDDITHDYHAVHQFTLNSIQLLQKETPVEEVIVWSDSAAAQYQGKESFADASLYPCHFQRNYFGSEHGKGEADGGTGRFVQSLKNAEDMAAFGIAHFPSSNSLKT</sequence>
<organism evidence="1 2">
    <name type="scientific">Plakobranchus ocellatus</name>
    <dbReference type="NCBI Taxonomy" id="259542"/>
    <lineage>
        <taxon>Eukaryota</taxon>
        <taxon>Metazoa</taxon>
        <taxon>Spiralia</taxon>
        <taxon>Lophotrochozoa</taxon>
        <taxon>Mollusca</taxon>
        <taxon>Gastropoda</taxon>
        <taxon>Heterobranchia</taxon>
        <taxon>Euthyneura</taxon>
        <taxon>Panpulmonata</taxon>
        <taxon>Sacoglossa</taxon>
        <taxon>Placobranchoidea</taxon>
        <taxon>Plakobranchidae</taxon>
        <taxon>Plakobranchus</taxon>
    </lineage>
</organism>
<dbReference type="AlphaFoldDB" id="A0AAV4DM65"/>
<comment type="caution">
    <text evidence="1">The sequence shown here is derived from an EMBL/GenBank/DDBJ whole genome shotgun (WGS) entry which is preliminary data.</text>
</comment>
<reference evidence="1 2" key="1">
    <citation type="journal article" date="2021" name="Elife">
        <title>Chloroplast acquisition without the gene transfer in kleptoplastic sea slugs, Plakobranchus ocellatus.</title>
        <authorList>
            <person name="Maeda T."/>
            <person name="Takahashi S."/>
            <person name="Yoshida T."/>
            <person name="Shimamura S."/>
            <person name="Takaki Y."/>
            <person name="Nagai Y."/>
            <person name="Toyoda A."/>
            <person name="Suzuki Y."/>
            <person name="Arimoto A."/>
            <person name="Ishii H."/>
            <person name="Satoh N."/>
            <person name="Nishiyama T."/>
            <person name="Hasebe M."/>
            <person name="Maruyama T."/>
            <person name="Minagawa J."/>
            <person name="Obokata J."/>
            <person name="Shigenobu S."/>
        </authorList>
    </citation>
    <scope>NUCLEOTIDE SEQUENCE [LARGE SCALE GENOMIC DNA]</scope>
</reference>
<dbReference type="PANTHER" id="PTHR46601:SF1">
    <property type="entry name" value="ADF-H DOMAIN-CONTAINING PROTEIN"/>
    <property type="match status" value="1"/>
</dbReference>
<proteinExistence type="predicted"/>
<dbReference type="Proteomes" id="UP000735302">
    <property type="component" value="Unassembled WGS sequence"/>
</dbReference>
<gene>
    <name evidence="1" type="ORF">PoB_007176900</name>
</gene>
<dbReference type="EMBL" id="BLXT01008032">
    <property type="protein sequence ID" value="GFO45264.1"/>
    <property type="molecule type" value="Genomic_DNA"/>
</dbReference>
<dbReference type="PANTHER" id="PTHR46601">
    <property type="entry name" value="ULP_PROTEASE DOMAIN-CONTAINING PROTEIN"/>
    <property type="match status" value="1"/>
</dbReference>
<evidence type="ECO:0000313" key="2">
    <source>
        <dbReference type="Proteomes" id="UP000735302"/>
    </source>
</evidence>
<accession>A0AAV4DM65</accession>
<evidence type="ECO:0000313" key="1">
    <source>
        <dbReference type="EMBL" id="GFO45264.1"/>
    </source>
</evidence>
<keyword evidence="2" id="KW-1185">Reference proteome</keyword>